<dbReference type="GO" id="GO:0009100">
    <property type="term" value="P:glycoprotein metabolic process"/>
    <property type="evidence" value="ECO:0007669"/>
    <property type="project" value="UniProtKB-ARBA"/>
</dbReference>
<sequence length="266" mass="31744">MKRLTTEEVKQRELAILLAVDEFCKKENLHYFLNYGTLIGAIRHKGFIPWDDDIDIMMPRKDYERFKHEFKSSQYEILSLENNVDYYNNFIKVVDNQTVITDTRNRKTYKSGIFIDIFPYDRIDDLKAVDKTYQLESFKLLSFSKHKNIVYKDSLIKDIIRTFFWTVLLPVSPRRFAYKIEEVIQQCTRPNGKYECLLASKLKEKEVFEAGIFDEVVDGEFEGHILPIPKEYDRLLTQYYGDYLTLPPIEKQTNPHELEVYLKEEE</sequence>
<proteinExistence type="predicted"/>
<evidence type="ECO:0000313" key="2">
    <source>
        <dbReference type="EMBL" id="EEW93323.1"/>
    </source>
</evidence>
<evidence type="ECO:0000313" key="3">
    <source>
        <dbReference type="Proteomes" id="UP000002939"/>
    </source>
</evidence>
<gene>
    <name evidence="2" type="ORF">HMPREF0446_00205</name>
</gene>
<dbReference type="Proteomes" id="UP000002939">
    <property type="component" value="Unassembled WGS sequence"/>
</dbReference>
<dbReference type="EMBL" id="ACRF02000014">
    <property type="protein sequence ID" value="EEW93323.1"/>
    <property type="molecule type" value="Genomic_DNA"/>
</dbReference>
<dbReference type="RefSeq" id="WP_006702480.1">
    <property type="nucleotide sequence ID" value="NZ_KI391971.1"/>
</dbReference>
<dbReference type="PANTHER" id="PTHR43404">
    <property type="entry name" value="LIPOPOLYSACCHARIDE CHOLINEPHOSPHOTRANSFERASE LICD"/>
    <property type="match status" value="1"/>
</dbReference>
<dbReference type="InterPro" id="IPR052942">
    <property type="entry name" value="LPS_cholinephosphotransferase"/>
</dbReference>
<reference evidence="2" key="1">
    <citation type="submission" date="2009-09" db="EMBL/GenBank/DDBJ databases">
        <authorList>
            <consortium name="The Broad Institute Genome Sequencing Platform"/>
            <person name="Ward D."/>
            <person name="Feldgarden M."/>
            <person name="Earl A."/>
            <person name="Young S.K."/>
            <person name="Zeng Q."/>
            <person name="Koehrsen M."/>
            <person name="Alvarado L."/>
            <person name="Berlin A."/>
            <person name="Bochicchio J."/>
            <person name="Borenstein D."/>
            <person name="Chapman S.B."/>
            <person name="Chen Z."/>
            <person name="Engels R."/>
            <person name="Freedman E."/>
            <person name="Gellesch M."/>
            <person name="Goldberg J."/>
            <person name="Griggs A."/>
            <person name="Gujja S."/>
            <person name="Heilman E."/>
            <person name="Heiman D."/>
            <person name="Hepburn T."/>
            <person name="Howarth C."/>
            <person name="Jen D."/>
            <person name="Larson L."/>
            <person name="Lewis B."/>
            <person name="Mehta T."/>
            <person name="Park D."/>
            <person name="Pearson M."/>
            <person name="Roberts A."/>
            <person name="Saif S."/>
            <person name="Shea T."/>
            <person name="Shenoy N."/>
            <person name="Sisk P."/>
            <person name="Stolte C."/>
            <person name="Sykes S."/>
            <person name="Thomson T."/>
            <person name="Walk T."/>
            <person name="White J."/>
            <person name="Yandava C."/>
            <person name="Sibley C.D."/>
            <person name="Field T.R."/>
            <person name="Grinwis M."/>
            <person name="Eshaghurshan C.S."/>
            <person name="Surette M.G."/>
            <person name="Haas B."/>
            <person name="Nusbaum C."/>
            <person name="Birren B."/>
        </authorList>
    </citation>
    <scope>NUCLEOTIDE SEQUENCE [LARGE SCALE GENOMIC DNA]</scope>
    <source>
        <strain evidence="2">ATCC 700633</strain>
    </source>
</reference>
<keyword evidence="3" id="KW-1185">Reference proteome</keyword>
<dbReference type="STRING" id="626369.HMPREF0446_00205"/>
<dbReference type="AlphaFoldDB" id="D0BJS0"/>
<feature type="domain" description="LicD/FKTN/FKRP nucleotidyltransferase" evidence="1">
    <location>
        <begin position="24"/>
        <end position="241"/>
    </location>
</feature>
<comment type="caution">
    <text evidence="2">The sequence shown here is derived from an EMBL/GenBank/DDBJ whole genome shotgun (WGS) entry which is preliminary data.</text>
</comment>
<dbReference type="Pfam" id="PF04991">
    <property type="entry name" value="LicD"/>
    <property type="match status" value="1"/>
</dbReference>
<dbReference type="OrthoDB" id="9786100at2"/>
<dbReference type="PANTHER" id="PTHR43404:SF2">
    <property type="entry name" value="LIPOPOLYSACCHARIDE CHOLINEPHOSPHOTRANSFERASE LICD"/>
    <property type="match status" value="1"/>
</dbReference>
<dbReference type="InterPro" id="IPR007074">
    <property type="entry name" value="LicD/FKTN/FKRP_NTP_transf"/>
</dbReference>
<dbReference type="HOGENOM" id="CLU_075543_1_0_9"/>
<protein>
    <recommendedName>
        <fullName evidence="1">LicD/FKTN/FKRP nucleotidyltransferase domain-containing protein</fullName>
    </recommendedName>
</protein>
<evidence type="ECO:0000259" key="1">
    <source>
        <dbReference type="Pfam" id="PF04991"/>
    </source>
</evidence>
<organism evidence="2 3">
    <name type="scientific">Granulicatella elegans ATCC 700633</name>
    <dbReference type="NCBI Taxonomy" id="626369"/>
    <lineage>
        <taxon>Bacteria</taxon>
        <taxon>Bacillati</taxon>
        <taxon>Bacillota</taxon>
        <taxon>Bacilli</taxon>
        <taxon>Lactobacillales</taxon>
        <taxon>Carnobacteriaceae</taxon>
        <taxon>Granulicatella</taxon>
    </lineage>
</organism>
<reference evidence="2" key="2">
    <citation type="submission" date="2011-10" db="EMBL/GenBank/DDBJ databases">
        <title>The Genome Sequence of Granulicatella elegans ATCC 700633.</title>
        <authorList>
            <consortium name="The Broad Institute Genome Sequencing Platform"/>
            <consortium name="The Broad Institute Genome Sequencing Center for Infectious Disease"/>
            <person name="Earl A."/>
            <person name="Ward D."/>
            <person name="Feldgarden M."/>
            <person name="Gevers D."/>
            <person name="Sibley C.D."/>
            <person name="Field T.R."/>
            <person name="Grinwis M."/>
            <person name="Eshaghurshan C.S."/>
            <person name="Surette M.G."/>
            <person name="Young S.K."/>
            <person name="Zeng Q."/>
            <person name="Gargeya S."/>
            <person name="Fitzgerald M."/>
            <person name="Haas B."/>
            <person name="Abouelleil A."/>
            <person name="Alvarado L."/>
            <person name="Arachchi H.M."/>
            <person name="Berlin A."/>
            <person name="Brown A."/>
            <person name="Chapman S.B."/>
            <person name="Chen Z."/>
            <person name="Dunbar C."/>
            <person name="Freedman E."/>
            <person name="Gearin G."/>
            <person name="Goldberg J."/>
            <person name="Griggs A."/>
            <person name="Gujja S."/>
            <person name="Heiman D."/>
            <person name="Howarth C."/>
            <person name="Larson L."/>
            <person name="Lui A."/>
            <person name="MacDonald P.J.P."/>
            <person name="Montmayeur A."/>
            <person name="Murphy C."/>
            <person name="Neiman D."/>
            <person name="Pearson M."/>
            <person name="Priest M."/>
            <person name="Roberts A."/>
            <person name="Saif S."/>
            <person name="Shea T."/>
            <person name="Shenoy N."/>
            <person name="Sisk P."/>
            <person name="Stolte C."/>
            <person name="Sykes S."/>
            <person name="Wortman J."/>
            <person name="Nusbaum C."/>
            <person name="Birren B."/>
        </authorList>
    </citation>
    <scope>NUCLEOTIDE SEQUENCE [LARGE SCALE GENOMIC DNA]</scope>
    <source>
        <strain evidence="2">ATCC 700633</strain>
    </source>
</reference>
<dbReference type="eggNOG" id="COG3475">
    <property type="taxonomic scope" value="Bacteria"/>
</dbReference>
<name>D0BJS0_9LACT</name>
<accession>D0BJS0</accession>